<accession>A0AAD5QM53</accession>
<evidence type="ECO:0000313" key="1">
    <source>
        <dbReference type="EMBL" id="KAJ1357208.1"/>
    </source>
</evidence>
<proteinExistence type="predicted"/>
<gene>
    <name evidence="1" type="ORF">KIN20_015305</name>
</gene>
<evidence type="ECO:0000313" key="2">
    <source>
        <dbReference type="Proteomes" id="UP001196413"/>
    </source>
</evidence>
<protein>
    <submittedName>
        <fullName evidence="1">Uncharacterized protein</fullName>
    </submittedName>
</protein>
<organism evidence="1 2">
    <name type="scientific">Parelaphostrongylus tenuis</name>
    <name type="common">Meningeal worm</name>
    <dbReference type="NCBI Taxonomy" id="148309"/>
    <lineage>
        <taxon>Eukaryota</taxon>
        <taxon>Metazoa</taxon>
        <taxon>Ecdysozoa</taxon>
        <taxon>Nematoda</taxon>
        <taxon>Chromadorea</taxon>
        <taxon>Rhabditida</taxon>
        <taxon>Rhabditina</taxon>
        <taxon>Rhabditomorpha</taxon>
        <taxon>Strongyloidea</taxon>
        <taxon>Metastrongylidae</taxon>
        <taxon>Parelaphostrongylus</taxon>
    </lineage>
</organism>
<dbReference type="EMBL" id="JAHQIW010003071">
    <property type="protein sequence ID" value="KAJ1357208.1"/>
    <property type="molecule type" value="Genomic_DNA"/>
</dbReference>
<dbReference type="Proteomes" id="UP001196413">
    <property type="component" value="Unassembled WGS sequence"/>
</dbReference>
<sequence length="77" mass="8470">MVYTEKNDVSTQYPGIATSKGAAQAFVQRLVMQTVFDVLESEGRSALLSDFVVSNNLSQLQVDVTYEPLSCPKVLKL</sequence>
<reference evidence="1" key="1">
    <citation type="submission" date="2021-06" db="EMBL/GenBank/DDBJ databases">
        <title>Parelaphostrongylus tenuis whole genome reference sequence.</title>
        <authorList>
            <person name="Garwood T.J."/>
            <person name="Larsen P.A."/>
            <person name="Fountain-Jones N.M."/>
            <person name="Garbe J.R."/>
            <person name="Macchietto M.G."/>
            <person name="Kania S.A."/>
            <person name="Gerhold R.W."/>
            <person name="Richards J.E."/>
            <person name="Wolf T.M."/>
        </authorList>
    </citation>
    <scope>NUCLEOTIDE SEQUENCE</scope>
    <source>
        <strain evidence="1">MNPRO001-30</strain>
        <tissue evidence="1">Meninges</tissue>
    </source>
</reference>
<name>A0AAD5QM53_PARTN</name>
<dbReference type="AlphaFoldDB" id="A0AAD5QM53"/>
<comment type="caution">
    <text evidence="1">The sequence shown here is derived from an EMBL/GenBank/DDBJ whole genome shotgun (WGS) entry which is preliminary data.</text>
</comment>
<keyword evidence="2" id="KW-1185">Reference proteome</keyword>